<dbReference type="HOGENOM" id="CLU_1452492_0_0_0"/>
<dbReference type="OrthoDB" id="5242809at2"/>
<reference evidence="1 2" key="1">
    <citation type="journal article" date="2014" name="Genome Announc.">
        <title>Genome Sequence and Methylome of Soil Bacterium Gemmatirosa kalamazoonensis KBS708T, a Member of the Rarely Cultivated Gemmatimonadetes Phylum.</title>
        <authorList>
            <person name="Debruyn J.M."/>
            <person name="Radosevich M."/>
            <person name="Wommack K.E."/>
            <person name="Polson S.W."/>
            <person name="Hauser L.J."/>
            <person name="Fawaz M.N."/>
            <person name="Korlach J."/>
            <person name="Tsai Y.C."/>
        </authorList>
    </citation>
    <scope>NUCLEOTIDE SEQUENCE [LARGE SCALE GENOMIC DNA]</scope>
    <source>
        <strain evidence="1 2">KBS708</strain>
    </source>
</reference>
<proteinExistence type="predicted"/>
<organism evidence="1 2">
    <name type="scientific">Gemmatirosa kalamazoonensis</name>
    <dbReference type="NCBI Taxonomy" id="861299"/>
    <lineage>
        <taxon>Bacteria</taxon>
        <taxon>Pseudomonadati</taxon>
        <taxon>Gemmatimonadota</taxon>
        <taxon>Gemmatimonadia</taxon>
        <taxon>Gemmatimonadales</taxon>
        <taxon>Gemmatimonadaceae</taxon>
        <taxon>Gemmatirosa</taxon>
    </lineage>
</organism>
<dbReference type="AlphaFoldDB" id="W0RPA1"/>
<sequence>MIHHHIDLGSVLRGTVCALYSNLVTRPTGAAVRTEIERAIADLGGRTITVIDFSQVMLLDFSCADEIVAKLMLRACAGCEVEEYFLFLGLGERHLDAVEQVLERQRLAIVAVMDGTASLVGDVDAPTRAVWEALRDAGPSDVATLAATLHAPSRDVAEVLEALCRRRLAVRLGDDYAVIGAYVPPTAPEAAA</sequence>
<dbReference type="Proteomes" id="UP000019151">
    <property type="component" value="Chromosome"/>
</dbReference>
<accession>W0RPA1</accession>
<evidence type="ECO:0000313" key="2">
    <source>
        <dbReference type="Proteomes" id="UP000019151"/>
    </source>
</evidence>
<dbReference type="STRING" id="861299.J421_3756"/>
<dbReference type="InParanoid" id="W0RPA1"/>
<evidence type="ECO:0008006" key="3">
    <source>
        <dbReference type="Google" id="ProtNLM"/>
    </source>
</evidence>
<dbReference type="eggNOG" id="ENOG503395Q">
    <property type="taxonomic scope" value="Bacteria"/>
</dbReference>
<dbReference type="KEGG" id="gba:J421_3756"/>
<name>W0RPA1_9BACT</name>
<protein>
    <recommendedName>
        <fullName evidence="3">DUF4325 domain-containing protein</fullName>
    </recommendedName>
</protein>
<dbReference type="EMBL" id="CP007128">
    <property type="protein sequence ID" value="AHG91293.1"/>
    <property type="molecule type" value="Genomic_DNA"/>
</dbReference>
<gene>
    <name evidence="1" type="ORF">J421_3756</name>
</gene>
<keyword evidence="2" id="KW-1185">Reference proteome</keyword>
<evidence type="ECO:0000313" key="1">
    <source>
        <dbReference type="EMBL" id="AHG91293.1"/>
    </source>
</evidence>
<dbReference type="RefSeq" id="WP_148306397.1">
    <property type="nucleotide sequence ID" value="NZ_CP007128.1"/>
</dbReference>